<keyword evidence="1" id="KW-1133">Transmembrane helix</keyword>
<protein>
    <submittedName>
        <fullName evidence="2">Uncharacterized protein</fullName>
    </submittedName>
</protein>
<feature type="transmembrane region" description="Helical" evidence="1">
    <location>
        <begin position="126"/>
        <end position="144"/>
    </location>
</feature>
<dbReference type="RefSeq" id="WP_196098492.1">
    <property type="nucleotide sequence ID" value="NZ_CP064939.1"/>
</dbReference>
<dbReference type="Proteomes" id="UP000594759">
    <property type="component" value="Chromosome"/>
</dbReference>
<organism evidence="2 3">
    <name type="scientific">Pedobacter endophyticus</name>
    <dbReference type="NCBI Taxonomy" id="2789740"/>
    <lineage>
        <taxon>Bacteria</taxon>
        <taxon>Pseudomonadati</taxon>
        <taxon>Bacteroidota</taxon>
        <taxon>Sphingobacteriia</taxon>
        <taxon>Sphingobacteriales</taxon>
        <taxon>Sphingobacteriaceae</taxon>
        <taxon>Pedobacter</taxon>
    </lineage>
</organism>
<dbReference type="KEGG" id="pex:IZT61_18435"/>
<sequence length="146" mass="15364">MGIIKNFAAGLAGAVALNIIHESLKKKGADMPRVDLLGEEALNDILGVFGNTITDQNTLYKATLAGDILSNAIYYSAIGVGKQNYIWPRAIVSGLAAGLGAVKLAKPLGLNERTVARTEKTKGLTVAYYVTGALVTAFVLKSLTKK</sequence>
<evidence type="ECO:0000313" key="3">
    <source>
        <dbReference type="Proteomes" id="UP000594759"/>
    </source>
</evidence>
<accession>A0A7S9KY73</accession>
<keyword evidence="3" id="KW-1185">Reference proteome</keyword>
<name>A0A7S9KY73_9SPHI</name>
<keyword evidence="1" id="KW-0812">Transmembrane</keyword>
<evidence type="ECO:0000256" key="1">
    <source>
        <dbReference type="SAM" id="Phobius"/>
    </source>
</evidence>
<dbReference type="EMBL" id="CP064939">
    <property type="protein sequence ID" value="QPH39017.1"/>
    <property type="molecule type" value="Genomic_DNA"/>
</dbReference>
<proteinExistence type="predicted"/>
<reference evidence="2 3" key="1">
    <citation type="submission" date="2020-11" db="EMBL/GenBank/DDBJ databases">
        <title>Pedobacter endophytica, an endophytic bacteria isolated form Carex pumila.</title>
        <authorList>
            <person name="Peng Y."/>
            <person name="Jiang L."/>
            <person name="Lee J."/>
        </authorList>
    </citation>
    <scope>NUCLEOTIDE SEQUENCE [LARGE SCALE GENOMIC DNA]</scope>
    <source>
        <strain evidence="2 3">JBR3-12</strain>
    </source>
</reference>
<gene>
    <name evidence="2" type="ORF">IZT61_18435</name>
</gene>
<evidence type="ECO:0000313" key="2">
    <source>
        <dbReference type="EMBL" id="QPH39017.1"/>
    </source>
</evidence>
<dbReference type="AlphaFoldDB" id="A0A7S9KY73"/>
<keyword evidence="1" id="KW-0472">Membrane</keyword>